<keyword evidence="2" id="KW-1185">Reference proteome</keyword>
<accession>A0A511MZ69</accession>
<organism evidence="1 2">
    <name type="scientific">Deinococcus cellulosilyticus (strain DSM 18568 / NBRC 106333 / KACC 11606 / 5516J-15)</name>
    <dbReference type="NCBI Taxonomy" id="1223518"/>
    <lineage>
        <taxon>Bacteria</taxon>
        <taxon>Thermotogati</taxon>
        <taxon>Deinococcota</taxon>
        <taxon>Deinococci</taxon>
        <taxon>Deinococcales</taxon>
        <taxon>Deinococcaceae</taxon>
        <taxon>Deinococcus</taxon>
    </lineage>
</organism>
<dbReference type="EMBL" id="BJXB01000005">
    <property type="protein sequence ID" value="GEM45842.1"/>
    <property type="molecule type" value="Genomic_DNA"/>
</dbReference>
<gene>
    <name evidence="1" type="ORF">DC3_14770</name>
</gene>
<reference evidence="1 2" key="1">
    <citation type="submission" date="2019-07" db="EMBL/GenBank/DDBJ databases">
        <title>Whole genome shotgun sequence of Deinococcus cellulosilyticus NBRC 106333.</title>
        <authorList>
            <person name="Hosoyama A."/>
            <person name="Uohara A."/>
            <person name="Ohji S."/>
            <person name="Ichikawa N."/>
        </authorList>
    </citation>
    <scope>NUCLEOTIDE SEQUENCE [LARGE SCALE GENOMIC DNA]</scope>
    <source>
        <strain evidence="1 2">NBRC 106333</strain>
    </source>
</reference>
<name>A0A511MZ69_DEIC1</name>
<protein>
    <submittedName>
        <fullName evidence="1">Uncharacterized protein</fullName>
    </submittedName>
</protein>
<evidence type="ECO:0000313" key="2">
    <source>
        <dbReference type="Proteomes" id="UP000321306"/>
    </source>
</evidence>
<dbReference type="AlphaFoldDB" id="A0A511MZ69"/>
<sequence>MKKIALMMFICSIAAAQSSKDPYLVEIRPEGDRIGIVLHEKPYLVKCSGNRVQVQPVGTKQNMFAPFVAYDISSQKFTLDRTTPQEHPNRLVMSCAGRGVHFAAGAHLKLVHQIELNPEVFQSH</sequence>
<evidence type="ECO:0000313" key="1">
    <source>
        <dbReference type="EMBL" id="GEM45842.1"/>
    </source>
</evidence>
<proteinExistence type="predicted"/>
<comment type="caution">
    <text evidence="1">The sequence shown here is derived from an EMBL/GenBank/DDBJ whole genome shotgun (WGS) entry which is preliminary data.</text>
</comment>
<dbReference type="Proteomes" id="UP000321306">
    <property type="component" value="Unassembled WGS sequence"/>
</dbReference>